<comment type="similarity">
    <text evidence="1">Belongs to the cysteine dioxygenase family.</text>
</comment>
<evidence type="ECO:0000256" key="2">
    <source>
        <dbReference type="SAM" id="MobiDB-lite"/>
    </source>
</evidence>
<feature type="region of interest" description="Disordered" evidence="2">
    <location>
        <begin position="1"/>
        <end position="22"/>
    </location>
</feature>
<dbReference type="GO" id="GO:0051213">
    <property type="term" value="F:dioxygenase activity"/>
    <property type="evidence" value="ECO:0007669"/>
    <property type="project" value="UniProtKB-KW"/>
</dbReference>
<keyword evidence="4" id="KW-1185">Reference proteome</keyword>
<dbReference type="Gene3D" id="2.60.120.10">
    <property type="entry name" value="Jelly Rolls"/>
    <property type="match status" value="1"/>
</dbReference>
<evidence type="ECO:0000313" key="4">
    <source>
        <dbReference type="Proteomes" id="UP001183414"/>
    </source>
</evidence>
<gene>
    <name evidence="3" type="ORF">RM572_12140</name>
</gene>
<organism evidence="3 4">
    <name type="scientific">Streptomyces hazeniae</name>
    <dbReference type="NCBI Taxonomy" id="3075538"/>
    <lineage>
        <taxon>Bacteria</taxon>
        <taxon>Bacillati</taxon>
        <taxon>Actinomycetota</taxon>
        <taxon>Actinomycetes</taxon>
        <taxon>Kitasatosporales</taxon>
        <taxon>Streptomycetaceae</taxon>
        <taxon>Streptomyces</taxon>
    </lineage>
</organism>
<dbReference type="CDD" id="cd10548">
    <property type="entry name" value="cupin_CDO"/>
    <property type="match status" value="1"/>
</dbReference>
<keyword evidence="3" id="KW-0223">Dioxygenase</keyword>
<reference evidence="4" key="1">
    <citation type="submission" date="2023-07" db="EMBL/GenBank/DDBJ databases">
        <title>30 novel species of actinomycetes from the DSMZ collection.</title>
        <authorList>
            <person name="Nouioui I."/>
        </authorList>
    </citation>
    <scope>NUCLEOTIDE SEQUENCE [LARGE SCALE GENOMIC DNA]</scope>
    <source>
        <strain evidence="4">DSM 42041</strain>
    </source>
</reference>
<sequence length="179" mass="19024">MLASPTQSRPDPDPAAPGASPRRRLLARAAELARDPAVRPQLHLEADVRTWARIDGPDGCEAWLVGWPPGTATGWHDHGGASGAFTVLEGLLEEHTPAAEPSRETDTVRLPPGGPHRRALTPGAGRAFGPHHVHDVLSTGTVHAVSLHLYAPALPSMRRFAAHGGLLRLVDVEHPGAWT</sequence>
<dbReference type="Proteomes" id="UP001183414">
    <property type="component" value="Unassembled WGS sequence"/>
</dbReference>
<comment type="caution">
    <text evidence="3">The sequence shown here is derived from an EMBL/GenBank/DDBJ whole genome shotgun (WGS) entry which is preliminary data.</text>
</comment>
<evidence type="ECO:0000313" key="3">
    <source>
        <dbReference type="EMBL" id="MDT0379515.1"/>
    </source>
</evidence>
<evidence type="ECO:0000256" key="1">
    <source>
        <dbReference type="ARBA" id="ARBA00006622"/>
    </source>
</evidence>
<dbReference type="SUPFAM" id="SSF51182">
    <property type="entry name" value="RmlC-like cupins"/>
    <property type="match status" value="1"/>
</dbReference>
<accession>A0ABU2NRB3</accession>
<dbReference type="EMBL" id="JAVREQ010000009">
    <property type="protein sequence ID" value="MDT0379515.1"/>
    <property type="molecule type" value="Genomic_DNA"/>
</dbReference>
<keyword evidence="3" id="KW-0560">Oxidoreductase</keyword>
<dbReference type="RefSeq" id="WP_311673320.1">
    <property type="nucleotide sequence ID" value="NZ_JAVREQ010000009.1"/>
</dbReference>
<dbReference type="InterPro" id="IPR014710">
    <property type="entry name" value="RmlC-like_jellyroll"/>
</dbReference>
<dbReference type="InterPro" id="IPR011051">
    <property type="entry name" value="RmlC_Cupin_sf"/>
</dbReference>
<name>A0ABU2NRB3_9ACTN</name>
<proteinExistence type="inferred from homology"/>
<protein>
    <submittedName>
        <fullName evidence="3">Cysteine dioxygenase</fullName>
    </submittedName>
</protein>
<dbReference type="InterPro" id="IPR010300">
    <property type="entry name" value="CDO_1"/>
</dbReference>
<dbReference type="Pfam" id="PF05995">
    <property type="entry name" value="CDO_I"/>
    <property type="match status" value="1"/>
</dbReference>